<dbReference type="RefSeq" id="WP_061801724.1">
    <property type="nucleotide sequence ID" value="NZ_FOXX01000001.1"/>
</dbReference>
<name>A0A1I5VLQ9_9BACI</name>
<feature type="compositionally biased region" description="Basic and acidic residues" evidence="10">
    <location>
        <begin position="502"/>
        <end position="512"/>
    </location>
</feature>
<dbReference type="InterPro" id="IPR006182">
    <property type="entry name" value="FliF_N_dom"/>
</dbReference>
<keyword evidence="14" id="KW-0966">Cell projection</keyword>
<keyword evidence="15" id="KW-1185">Reference proteome</keyword>
<feature type="domain" description="Flagellar M-ring C-terminal" evidence="13">
    <location>
        <begin position="260"/>
        <end position="402"/>
    </location>
</feature>
<dbReference type="InterPro" id="IPR013556">
    <property type="entry name" value="Flag_M-ring_C"/>
</dbReference>
<keyword evidence="7 11" id="KW-0472">Membrane</keyword>
<evidence type="ECO:0000259" key="12">
    <source>
        <dbReference type="Pfam" id="PF01514"/>
    </source>
</evidence>
<comment type="subcellular location">
    <subcellularLocation>
        <location evidence="1 9">Bacterial flagellum basal body</location>
    </subcellularLocation>
    <subcellularLocation>
        <location evidence="2">Cell membrane</location>
        <topology evidence="2">Multi-pass membrane protein</topology>
    </subcellularLocation>
</comment>
<dbReference type="Pfam" id="PF01514">
    <property type="entry name" value="YscJ_FliF"/>
    <property type="match status" value="1"/>
</dbReference>
<evidence type="ECO:0000256" key="10">
    <source>
        <dbReference type="SAM" id="MobiDB-lite"/>
    </source>
</evidence>
<evidence type="ECO:0000256" key="11">
    <source>
        <dbReference type="SAM" id="Phobius"/>
    </source>
</evidence>
<dbReference type="Pfam" id="PF08345">
    <property type="entry name" value="YscJ_FliF_C"/>
    <property type="match status" value="1"/>
</dbReference>
<dbReference type="PANTHER" id="PTHR30046">
    <property type="entry name" value="FLAGELLAR M-RING PROTEIN"/>
    <property type="match status" value="1"/>
</dbReference>
<dbReference type="PRINTS" id="PR01009">
    <property type="entry name" value="FLGMRINGFLIF"/>
</dbReference>
<dbReference type="GeneID" id="93708946"/>
<dbReference type="PANTHER" id="PTHR30046:SF0">
    <property type="entry name" value="FLAGELLAR M-RING PROTEIN"/>
    <property type="match status" value="1"/>
</dbReference>
<dbReference type="NCBIfam" id="TIGR00206">
    <property type="entry name" value="fliF"/>
    <property type="match status" value="1"/>
</dbReference>
<evidence type="ECO:0000256" key="4">
    <source>
        <dbReference type="ARBA" id="ARBA00022475"/>
    </source>
</evidence>
<keyword evidence="14" id="KW-0969">Cilium</keyword>
<comment type="function">
    <text evidence="9">The M ring may be actively involved in energy transduction.</text>
</comment>
<feature type="transmembrane region" description="Helical" evidence="11">
    <location>
        <begin position="449"/>
        <end position="470"/>
    </location>
</feature>
<feature type="domain" description="Flagellar M-ring N-terminal" evidence="12">
    <location>
        <begin position="46"/>
        <end position="220"/>
    </location>
</feature>
<dbReference type="InterPro" id="IPR043427">
    <property type="entry name" value="YscJ/FliF"/>
</dbReference>
<keyword evidence="14" id="KW-0282">Flagellum</keyword>
<dbReference type="PIRSF" id="PIRSF004862">
    <property type="entry name" value="FliF"/>
    <property type="match status" value="1"/>
</dbReference>
<evidence type="ECO:0000256" key="3">
    <source>
        <dbReference type="ARBA" id="ARBA00007971"/>
    </source>
</evidence>
<gene>
    <name evidence="14" type="ORF">SAMN02745910_00168</name>
</gene>
<reference evidence="14 15" key="1">
    <citation type="submission" date="2016-10" db="EMBL/GenBank/DDBJ databases">
        <authorList>
            <person name="Varghese N."/>
            <person name="Submissions S."/>
        </authorList>
    </citation>
    <scope>NUCLEOTIDE SEQUENCE [LARGE SCALE GENOMIC DNA]</scope>
    <source>
        <strain evidence="14 15">DSM 13796</strain>
    </source>
</reference>
<feature type="transmembrane region" description="Helical" evidence="11">
    <location>
        <begin position="25"/>
        <end position="45"/>
    </location>
</feature>
<protein>
    <recommendedName>
        <fullName evidence="9">Flagellar M-ring protein</fullName>
    </recommendedName>
</protein>
<organism evidence="14 15">
    <name type="scientific">Priestia endophytica DSM 13796</name>
    <dbReference type="NCBI Taxonomy" id="1121089"/>
    <lineage>
        <taxon>Bacteria</taxon>
        <taxon>Bacillati</taxon>
        <taxon>Bacillota</taxon>
        <taxon>Bacilli</taxon>
        <taxon>Bacillales</taxon>
        <taxon>Bacillaceae</taxon>
        <taxon>Priestia</taxon>
    </lineage>
</organism>
<evidence type="ECO:0000313" key="14">
    <source>
        <dbReference type="EMBL" id="SFQ08429.1"/>
    </source>
</evidence>
<dbReference type="Proteomes" id="UP000182762">
    <property type="component" value="Unassembled WGS sequence"/>
</dbReference>
<feature type="compositionally biased region" description="Acidic residues" evidence="10">
    <location>
        <begin position="481"/>
        <end position="499"/>
    </location>
</feature>
<dbReference type="InterPro" id="IPR000067">
    <property type="entry name" value="FlgMring_FliF"/>
</dbReference>
<evidence type="ECO:0000256" key="9">
    <source>
        <dbReference type="PIRNR" id="PIRNR004862"/>
    </source>
</evidence>
<feature type="region of interest" description="Disordered" evidence="10">
    <location>
        <begin position="310"/>
        <end position="349"/>
    </location>
</feature>
<evidence type="ECO:0000256" key="6">
    <source>
        <dbReference type="ARBA" id="ARBA00022989"/>
    </source>
</evidence>
<evidence type="ECO:0000256" key="7">
    <source>
        <dbReference type="ARBA" id="ARBA00023136"/>
    </source>
</evidence>
<evidence type="ECO:0000259" key="13">
    <source>
        <dbReference type="Pfam" id="PF08345"/>
    </source>
</evidence>
<keyword evidence="4" id="KW-1003">Cell membrane</keyword>
<comment type="caution">
    <text evidence="14">The sequence shown here is derived from an EMBL/GenBank/DDBJ whole genome shotgun (WGS) entry which is preliminary data.</text>
</comment>
<evidence type="ECO:0000256" key="2">
    <source>
        <dbReference type="ARBA" id="ARBA00004651"/>
    </source>
</evidence>
<evidence type="ECO:0000256" key="5">
    <source>
        <dbReference type="ARBA" id="ARBA00022692"/>
    </source>
</evidence>
<evidence type="ECO:0000313" key="15">
    <source>
        <dbReference type="Proteomes" id="UP000182762"/>
    </source>
</evidence>
<sequence length="531" mass="59370">MKERLTGIKEWSTGFWRERSKKQRWFMIAGLVIILIAIIVGSMLANREKFVPLYSNLSAQEAGQIKTELDAKGVSSELSNGGTTISVPKENVDSLKVELASQGIPKSGSIDYSFFSESSGFGMTDNEFSVLKVDAMQTELANLIKGIDGVQDANVMISLPKDSVWVSDKGEEAQASIVLTTKPGYQFDDQQIQSLYHLVSKSVPNLPTDNIAIMNQYFEYYDLANNDGKNPEGGVASIQSQYAMKKQVERDIQREVQKMLGAMIGQDKVVVSVSTDIDFTQETREENLVEPVDKENMEGIAVSAERLTETYTGENAAQGGTAGTGDGEVPNYESSEENGDGDYERKEEKINNEVNRIRRQIVESPYKVKDLGIQVMVEPPKKNDPNSLPAGSVDDIQQILGTIVKTTIQQDDDEQALTDEQIEDKIAVSVQPFNGKTAVAQEVSSSIPLWMYIIGGVLLLAVIILAFLLIRRRKEPEWEEEDWEEAYALEEEEEEEQPLTEEQQRRQRLEDLAQGKPDEFVKLLRSWLTED</sequence>
<feature type="region of interest" description="Disordered" evidence="10">
    <location>
        <begin position="481"/>
        <end position="512"/>
    </location>
</feature>
<proteinExistence type="inferred from homology"/>
<keyword evidence="8 9" id="KW-0975">Bacterial flagellum</keyword>
<dbReference type="EMBL" id="FOXX01000001">
    <property type="protein sequence ID" value="SFQ08429.1"/>
    <property type="molecule type" value="Genomic_DNA"/>
</dbReference>
<dbReference type="InterPro" id="IPR045851">
    <property type="entry name" value="AMP-bd_C_sf"/>
</dbReference>
<comment type="similarity">
    <text evidence="3 9">Belongs to the FliF family.</text>
</comment>
<accession>A0A1I5VLQ9</accession>
<evidence type="ECO:0000256" key="1">
    <source>
        <dbReference type="ARBA" id="ARBA00004117"/>
    </source>
</evidence>
<evidence type="ECO:0000256" key="8">
    <source>
        <dbReference type="ARBA" id="ARBA00023143"/>
    </source>
</evidence>
<dbReference type="Gene3D" id="3.30.300.30">
    <property type="match status" value="1"/>
</dbReference>
<keyword evidence="6 11" id="KW-1133">Transmembrane helix</keyword>
<keyword evidence="5 11" id="KW-0812">Transmembrane</keyword>